<evidence type="ECO:0000313" key="2">
    <source>
        <dbReference type="EMBL" id="BDX08406.1"/>
    </source>
</evidence>
<dbReference type="AlphaFoldDB" id="A0AA48HL33"/>
<gene>
    <name evidence="2" type="ORF">MACH26_39270</name>
</gene>
<feature type="transmembrane region" description="Helical" evidence="1">
    <location>
        <begin position="169"/>
        <end position="190"/>
    </location>
</feature>
<evidence type="ECO:0000256" key="1">
    <source>
        <dbReference type="SAM" id="Phobius"/>
    </source>
</evidence>
<keyword evidence="1" id="KW-1133">Transmembrane helix</keyword>
<keyword evidence="1" id="KW-0472">Membrane</keyword>
<keyword evidence="3" id="KW-1185">Reference proteome</keyword>
<proteinExistence type="predicted"/>
<protein>
    <submittedName>
        <fullName evidence="2">Uncharacterized protein</fullName>
    </submittedName>
</protein>
<sequence length="232" mass="27252">MQTKLSFLVLCVAFCFTWFFGEPLYFDRILFAILIATTVLSFKWDKNLFAISLVVLCELALEEIFWLFSRDNNWLLLPAYAYCLLAIYINRRELSGKLAFMVFALSLCAEIYWLLADKQGPRIFFYIFICGNLLLLKHYAFMRPHICNRNFKQYHHWKWIKTDGQVEDYAMLHLGLNLAMISEYLLRHIAGMNNALYVYHGYSYLSHVINGFLFLIIAIALTNTIKSKLFTA</sequence>
<feature type="transmembrane region" description="Helical" evidence="1">
    <location>
        <begin position="74"/>
        <end position="91"/>
    </location>
</feature>
<feature type="transmembrane region" description="Helical" evidence="1">
    <location>
        <begin position="122"/>
        <end position="142"/>
    </location>
</feature>
<name>A0AA48HL33_9ALTE</name>
<reference evidence="2" key="1">
    <citation type="submission" date="2023-01" db="EMBL/GenBank/DDBJ databases">
        <title>Complete genome sequence of Planctobacterium marinum strain Dej080120_11.</title>
        <authorList>
            <person name="Ueki S."/>
            <person name="Maruyama F."/>
        </authorList>
    </citation>
    <scope>NUCLEOTIDE SEQUENCE</scope>
    <source>
        <strain evidence="2">Dej080120_11</strain>
    </source>
</reference>
<accession>A0AA48HL33</accession>
<dbReference type="KEGG" id="pmaw:MACH26_39270"/>
<keyword evidence="1" id="KW-0812">Transmembrane</keyword>
<dbReference type="RefSeq" id="WP_338294475.1">
    <property type="nucleotide sequence ID" value="NZ_AP027272.1"/>
</dbReference>
<feature type="transmembrane region" description="Helical" evidence="1">
    <location>
        <begin position="49"/>
        <end position="68"/>
    </location>
</feature>
<organism evidence="2 3">
    <name type="scientific">Planctobacterium marinum</name>
    <dbReference type="NCBI Taxonomy" id="1631968"/>
    <lineage>
        <taxon>Bacteria</taxon>
        <taxon>Pseudomonadati</taxon>
        <taxon>Pseudomonadota</taxon>
        <taxon>Gammaproteobacteria</taxon>
        <taxon>Alteromonadales</taxon>
        <taxon>Alteromonadaceae</taxon>
        <taxon>Planctobacterium</taxon>
    </lineage>
</organism>
<evidence type="ECO:0000313" key="3">
    <source>
        <dbReference type="Proteomes" id="UP001333710"/>
    </source>
</evidence>
<feature type="transmembrane region" description="Helical" evidence="1">
    <location>
        <begin position="202"/>
        <end position="221"/>
    </location>
</feature>
<dbReference type="Proteomes" id="UP001333710">
    <property type="component" value="Chromosome"/>
</dbReference>
<dbReference type="EMBL" id="AP027272">
    <property type="protein sequence ID" value="BDX08406.1"/>
    <property type="molecule type" value="Genomic_DNA"/>
</dbReference>
<feature type="transmembrane region" description="Helical" evidence="1">
    <location>
        <begin position="98"/>
        <end position="116"/>
    </location>
</feature>